<sequence length="342" mass="37926">MLTVHVFLAALFVANGAYAKTPKVYIQKYGGDCDEEPLGSLVKLKEDKCVPIVAENFKITPYPRREELDCHVDVYDTNNCWKKTGAVDSIVLPEGYGKCQDGPAEYPYSGSAKLVCKPKEVRRATPAPVSRKDYNHVRVQFKHPFKNAEVCWTCWTDHAAKFDDFECESLTSAPESGCKKLSLPTVVSTSTVEVLTSISTRTSTATISTSTSTVTAFKTTSVLFSPNHPSASPGKAELKEREATDYLVQNPWTNDIYCAKAKWEDEKKGIVKIKSHKDKGKVDTCSPGNKLYEDAPVVWEEHERRKSVINVSTVFLAGTTTTVTEHVTVFPNIQPTSAMRDL</sequence>
<protein>
    <submittedName>
        <fullName evidence="2">Uncharacterized protein</fullName>
    </submittedName>
</protein>
<evidence type="ECO:0000256" key="1">
    <source>
        <dbReference type="SAM" id="SignalP"/>
    </source>
</evidence>
<accession>A0A6A6RU83</accession>
<reference evidence="2" key="1">
    <citation type="journal article" date="2020" name="Stud. Mycol.">
        <title>101 Dothideomycetes genomes: a test case for predicting lifestyles and emergence of pathogens.</title>
        <authorList>
            <person name="Haridas S."/>
            <person name="Albert R."/>
            <person name="Binder M."/>
            <person name="Bloem J."/>
            <person name="Labutti K."/>
            <person name="Salamov A."/>
            <person name="Andreopoulos B."/>
            <person name="Baker S."/>
            <person name="Barry K."/>
            <person name="Bills G."/>
            <person name="Bluhm B."/>
            <person name="Cannon C."/>
            <person name="Castanera R."/>
            <person name="Culley D."/>
            <person name="Daum C."/>
            <person name="Ezra D."/>
            <person name="Gonzalez J."/>
            <person name="Henrissat B."/>
            <person name="Kuo A."/>
            <person name="Liang C."/>
            <person name="Lipzen A."/>
            <person name="Lutzoni F."/>
            <person name="Magnuson J."/>
            <person name="Mondo S."/>
            <person name="Nolan M."/>
            <person name="Ohm R."/>
            <person name="Pangilinan J."/>
            <person name="Park H.-J."/>
            <person name="Ramirez L."/>
            <person name="Alfaro M."/>
            <person name="Sun H."/>
            <person name="Tritt A."/>
            <person name="Yoshinaga Y."/>
            <person name="Zwiers L.-H."/>
            <person name="Turgeon B."/>
            <person name="Goodwin S."/>
            <person name="Spatafora J."/>
            <person name="Crous P."/>
            <person name="Grigoriev I."/>
        </authorList>
    </citation>
    <scope>NUCLEOTIDE SEQUENCE</scope>
    <source>
        <strain evidence="2">CBS 473.64</strain>
    </source>
</reference>
<name>A0A6A6RU83_9PLEO</name>
<feature type="chain" id="PRO_5025516878" evidence="1">
    <location>
        <begin position="20"/>
        <end position="342"/>
    </location>
</feature>
<feature type="signal peptide" evidence="1">
    <location>
        <begin position="1"/>
        <end position="19"/>
    </location>
</feature>
<dbReference type="AlphaFoldDB" id="A0A6A6RU83"/>
<dbReference type="Proteomes" id="UP000799753">
    <property type="component" value="Unassembled WGS sequence"/>
</dbReference>
<gene>
    <name evidence="2" type="ORF">P280DRAFT_520000</name>
</gene>
<proteinExistence type="predicted"/>
<evidence type="ECO:0000313" key="2">
    <source>
        <dbReference type="EMBL" id="KAF2638552.1"/>
    </source>
</evidence>
<evidence type="ECO:0000313" key="3">
    <source>
        <dbReference type="Proteomes" id="UP000799753"/>
    </source>
</evidence>
<keyword evidence="3" id="KW-1185">Reference proteome</keyword>
<organism evidence="2 3">
    <name type="scientific">Massarina eburnea CBS 473.64</name>
    <dbReference type="NCBI Taxonomy" id="1395130"/>
    <lineage>
        <taxon>Eukaryota</taxon>
        <taxon>Fungi</taxon>
        <taxon>Dikarya</taxon>
        <taxon>Ascomycota</taxon>
        <taxon>Pezizomycotina</taxon>
        <taxon>Dothideomycetes</taxon>
        <taxon>Pleosporomycetidae</taxon>
        <taxon>Pleosporales</taxon>
        <taxon>Massarineae</taxon>
        <taxon>Massarinaceae</taxon>
        <taxon>Massarina</taxon>
    </lineage>
</organism>
<dbReference type="EMBL" id="MU006789">
    <property type="protein sequence ID" value="KAF2638552.1"/>
    <property type="molecule type" value="Genomic_DNA"/>
</dbReference>
<keyword evidence="1" id="KW-0732">Signal</keyword>